<evidence type="ECO:0000313" key="4">
    <source>
        <dbReference type="Proteomes" id="UP000501128"/>
    </source>
</evidence>
<organism evidence="3 4">
    <name type="scientific">Spirosoma rhododendri</name>
    <dbReference type="NCBI Taxonomy" id="2728024"/>
    <lineage>
        <taxon>Bacteria</taxon>
        <taxon>Pseudomonadati</taxon>
        <taxon>Bacteroidota</taxon>
        <taxon>Cytophagia</taxon>
        <taxon>Cytophagales</taxon>
        <taxon>Cytophagaceae</taxon>
        <taxon>Spirosoma</taxon>
    </lineage>
</organism>
<protein>
    <submittedName>
        <fullName evidence="3">Uncharacterized protein</fullName>
    </submittedName>
</protein>
<evidence type="ECO:0000256" key="1">
    <source>
        <dbReference type="SAM" id="MobiDB-lite"/>
    </source>
</evidence>
<evidence type="ECO:0000313" key="3">
    <source>
        <dbReference type="EMBL" id="QJD81390.1"/>
    </source>
</evidence>
<proteinExistence type="predicted"/>
<evidence type="ECO:0000256" key="2">
    <source>
        <dbReference type="SAM" id="Phobius"/>
    </source>
</evidence>
<name>A0A7L5E0W8_9BACT</name>
<dbReference type="AlphaFoldDB" id="A0A7L5E0W8"/>
<feature type="region of interest" description="Disordered" evidence="1">
    <location>
        <begin position="88"/>
        <end position="112"/>
    </location>
</feature>
<keyword evidence="4" id="KW-1185">Reference proteome</keyword>
<gene>
    <name evidence="3" type="ORF">HH216_16075</name>
</gene>
<accession>A0A7L5E0W8</accession>
<sequence>MPVRQSDVRRSADRRTASILLYGFGLALALSLVFNGFLLYEKSHLERIRAAELSDAYQPIDNMVWQQELSECRRANEQKDSLILRLAQAPNAPPGETRQGPAIAVQHPPSNR</sequence>
<keyword evidence="2" id="KW-1133">Transmembrane helix</keyword>
<dbReference type="KEGG" id="srho:HH216_16075"/>
<reference evidence="3 4" key="1">
    <citation type="submission" date="2020-04" db="EMBL/GenBank/DDBJ databases">
        <title>Genome sequencing of novel species.</title>
        <authorList>
            <person name="Heo J."/>
            <person name="Kim S.-J."/>
            <person name="Kim J.-S."/>
            <person name="Hong S.-B."/>
            <person name="Kwon S.-W."/>
        </authorList>
    </citation>
    <scope>NUCLEOTIDE SEQUENCE [LARGE SCALE GENOMIC DNA]</scope>
    <source>
        <strain evidence="3 4">CJU-R4</strain>
    </source>
</reference>
<feature type="transmembrane region" description="Helical" evidence="2">
    <location>
        <begin position="20"/>
        <end position="40"/>
    </location>
</feature>
<dbReference type="Proteomes" id="UP000501128">
    <property type="component" value="Chromosome"/>
</dbReference>
<keyword evidence="2" id="KW-0812">Transmembrane</keyword>
<dbReference type="EMBL" id="CP051677">
    <property type="protein sequence ID" value="QJD81390.1"/>
    <property type="molecule type" value="Genomic_DNA"/>
</dbReference>
<keyword evidence="2" id="KW-0472">Membrane</keyword>